<reference evidence="3" key="1">
    <citation type="submission" date="2015-07" db="EMBL/GenBank/DDBJ databases">
        <title>Complete Genome of Thermincola ferriacetica strain Z-0001T.</title>
        <authorList>
            <person name="Lusk B."/>
            <person name="Badalamenti J.P."/>
            <person name="Parameswaran P."/>
            <person name="Bond D.R."/>
            <person name="Torres C.I."/>
        </authorList>
    </citation>
    <scope>NUCLEOTIDE SEQUENCE [LARGE SCALE GENOMIC DNA]</scope>
    <source>
        <strain evidence="3">Z-0001</strain>
    </source>
</reference>
<dbReference type="Pfam" id="PF01476">
    <property type="entry name" value="LysM"/>
    <property type="match status" value="2"/>
</dbReference>
<organism evidence="2 3">
    <name type="scientific">Thermincola ferriacetica</name>
    <dbReference type="NCBI Taxonomy" id="281456"/>
    <lineage>
        <taxon>Bacteria</taxon>
        <taxon>Bacillati</taxon>
        <taxon>Bacillota</taxon>
        <taxon>Clostridia</taxon>
        <taxon>Eubacteriales</taxon>
        <taxon>Thermincolaceae</taxon>
        <taxon>Thermincola</taxon>
    </lineage>
</organism>
<proteinExistence type="predicted"/>
<dbReference type="Proteomes" id="UP000037175">
    <property type="component" value="Unassembled WGS sequence"/>
</dbReference>
<dbReference type="GO" id="GO:0008932">
    <property type="term" value="F:lytic endotransglycosylase activity"/>
    <property type="evidence" value="ECO:0007669"/>
    <property type="project" value="TreeGrafter"/>
</dbReference>
<dbReference type="Gene3D" id="1.10.10.2520">
    <property type="entry name" value="Cell wall hydrolase SleB, domain 1"/>
    <property type="match status" value="1"/>
</dbReference>
<dbReference type="Gene3D" id="6.20.240.60">
    <property type="match status" value="1"/>
</dbReference>
<dbReference type="PANTHER" id="PTHR33734:SF22">
    <property type="entry name" value="MEMBRANE-BOUND LYTIC MUREIN TRANSGLYCOSYLASE D"/>
    <property type="match status" value="1"/>
</dbReference>
<dbReference type="InterPro" id="IPR011105">
    <property type="entry name" value="Cell_wall_hydrolase_SleB"/>
</dbReference>
<dbReference type="SMART" id="SM00257">
    <property type="entry name" value="LysM"/>
    <property type="match status" value="2"/>
</dbReference>
<dbReference type="Pfam" id="PF07486">
    <property type="entry name" value="Hydrolase_2"/>
    <property type="match status" value="1"/>
</dbReference>
<dbReference type="EMBL" id="LGTE01000002">
    <property type="protein sequence ID" value="KNZ70905.1"/>
    <property type="molecule type" value="Genomic_DNA"/>
</dbReference>
<gene>
    <name evidence="2" type="ORF">Tfer_0586</name>
</gene>
<feature type="domain" description="LysM" evidence="1">
    <location>
        <begin position="25"/>
        <end position="68"/>
    </location>
</feature>
<dbReference type="CDD" id="cd00118">
    <property type="entry name" value="LysM"/>
    <property type="match status" value="2"/>
</dbReference>
<dbReference type="GO" id="GO:0016787">
    <property type="term" value="F:hydrolase activity"/>
    <property type="evidence" value="ECO:0007669"/>
    <property type="project" value="UniProtKB-KW"/>
</dbReference>
<accession>A0A0L6W5X6</accession>
<keyword evidence="2" id="KW-0378">Hydrolase</keyword>
<dbReference type="PANTHER" id="PTHR33734">
    <property type="entry name" value="LYSM DOMAIN-CONTAINING GPI-ANCHORED PROTEIN 2"/>
    <property type="match status" value="1"/>
</dbReference>
<dbReference type="InterPro" id="IPR018392">
    <property type="entry name" value="LysM"/>
</dbReference>
<comment type="caution">
    <text evidence="2">The sequence shown here is derived from an EMBL/GenBank/DDBJ whole genome shotgun (WGS) entry which is preliminary data.</text>
</comment>
<dbReference type="InterPro" id="IPR042047">
    <property type="entry name" value="SleB_dom1"/>
</dbReference>
<dbReference type="RefSeq" id="WP_052216793.1">
    <property type="nucleotide sequence ID" value="NZ_LGTE01000002.1"/>
</dbReference>
<dbReference type="Gene3D" id="3.10.350.10">
    <property type="entry name" value="LysM domain"/>
    <property type="match status" value="2"/>
</dbReference>
<dbReference type="SUPFAM" id="SSF54106">
    <property type="entry name" value="LysM domain"/>
    <property type="match status" value="2"/>
</dbReference>
<sequence length="257" mass="28523" precursor="true">MRRITVLLIVTLIMVTVTGSAYAGTGYKVRFGDNLYKISRLMGVNHQEIMAANDLATTVIYPGQVLKIPSQSRVYEVKKGDNLFRIARKYKISLNELMSVNGMNNTLIFPGQNLIIPGKKRNMTEPAMGNKVNTYISQEDIELLARLIHAEARGEDDIGKLAVGAVILNRLASDRFPDSIREIIYQKTNGVYQFTPVSNGTINMEPSEAAIKAAQEAIEGKDPTSGALFFYNPKTSTDNWIRTLPVTRVIGNHVFAK</sequence>
<dbReference type="AlphaFoldDB" id="A0A0L6W5X6"/>
<evidence type="ECO:0000313" key="3">
    <source>
        <dbReference type="Proteomes" id="UP000037175"/>
    </source>
</evidence>
<feature type="domain" description="LysM" evidence="1">
    <location>
        <begin position="73"/>
        <end position="116"/>
    </location>
</feature>
<dbReference type="InterPro" id="IPR036779">
    <property type="entry name" value="LysM_dom_sf"/>
</dbReference>
<dbReference type="PROSITE" id="PS51782">
    <property type="entry name" value="LYSM"/>
    <property type="match status" value="2"/>
</dbReference>
<protein>
    <submittedName>
        <fullName evidence="2">Cell wall hydrolase SleB</fullName>
    </submittedName>
</protein>
<evidence type="ECO:0000313" key="2">
    <source>
        <dbReference type="EMBL" id="KNZ70905.1"/>
    </source>
</evidence>
<keyword evidence="3" id="KW-1185">Reference proteome</keyword>
<name>A0A0L6W5X6_9FIRM</name>
<evidence type="ECO:0000259" key="1">
    <source>
        <dbReference type="PROSITE" id="PS51782"/>
    </source>
</evidence>